<dbReference type="EMBL" id="RCXO01000006">
    <property type="protein sequence ID" value="RYT81401.1"/>
    <property type="molecule type" value="Genomic_DNA"/>
</dbReference>
<dbReference type="SUPFAM" id="SSF56935">
    <property type="entry name" value="Porins"/>
    <property type="match status" value="1"/>
</dbReference>
<dbReference type="InterPro" id="IPR011662">
    <property type="entry name" value="Secretin/TonB_short_N"/>
</dbReference>
<dbReference type="Proteomes" id="UP000291191">
    <property type="component" value="Unassembled WGS sequence"/>
</dbReference>
<evidence type="ECO:0000256" key="3">
    <source>
        <dbReference type="ARBA" id="ARBA00022452"/>
    </source>
</evidence>
<evidence type="ECO:0000259" key="8">
    <source>
        <dbReference type="Pfam" id="PF07660"/>
    </source>
</evidence>
<dbReference type="InterPro" id="IPR037066">
    <property type="entry name" value="Plug_dom_sf"/>
</dbReference>
<organism evidence="10 11">
    <name type="scientific">Bacteroides intestinalis</name>
    <dbReference type="NCBI Taxonomy" id="329854"/>
    <lineage>
        <taxon>Bacteria</taxon>
        <taxon>Pseudomonadati</taxon>
        <taxon>Bacteroidota</taxon>
        <taxon>Bacteroidia</taxon>
        <taxon>Bacteroidales</taxon>
        <taxon>Bacteroidaceae</taxon>
        <taxon>Bacteroides</taxon>
    </lineage>
</organism>
<dbReference type="Pfam" id="PF07715">
    <property type="entry name" value="Plug"/>
    <property type="match status" value="1"/>
</dbReference>
<dbReference type="AlphaFoldDB" id="A0A4Q5HI32"/>
<dbReference type="InterPro" id="IPR008969">
    <property type="entry name" value="CarboxyPept-like_regulatory"/>
</dbReference>
<evidence type="ECO:0000259" key="9">
    <source>
        <dbReference type="Pfam" id="PF07715"/>
    </source>
</evidence>
<dbReference type="InterPro" id="IPR023997">
    <property type="entry name" value="TonB-dep_OMP_SusC/RagA_CS"/>
</dbReference>
<dbReference type="NCBIfam" id="TIGR04057">
    <property type="entry name" value="SusC_RagA_signa"/>
    <property type="match status" value="1"/>
</dbReference>
<dbReference type="Pfam" id="PF13715">
    <property type="entry name" value="CarbopepD_reg_2"/>
    <property type="match status" value="1"/>
</dbReference>
<dbReference type="InterPro" id="IPR012910">
    <property type="entry name" value="Plug_dom"/>
</dbReference>
<comment type="subcellular location">
    <subcellularLocation>
        <location evidence="1 7">Cell outer membrane</location>
        <topology evidence="1 7">Multi-pass membrane protein</topology>
    </subcellularLocation>
</comment>
<evidence type="ECO:0000256" key="4">
    <source>
        <dbReference type="ARBA" id="ARBA00022692"/>
    </source>
</evidence>
<dbReference type="FunFam" id="2.170.130.10:FF:000008">
    <property type="entry name" value="SusC/RagA family TonB-linked outer membrane protein"/>
    <property type="match status" value="1"/>
</dbReference>
<keyword evidence="6 7" id="KW-0998">Cell outer membrane</keyword>
<accession>A0A4Q5HI32</accession>
<dbReference type="Gene3D" id="2.170.130.10">
    <property type="entry name" value="TonB-dependent receptor, plug domain"/>
    <property type="match status" value="1"/>
</dbReference>
<feature type="domain" description="TonB-dependent receptor plug" evidence="9">
    <location>
        <begin position="198"/>
        <end position="304"/>
    </location>
</feature>
<keyword evidence="11" id="KW-1185">Reference proteome</keyword>
<evidence type="ECO:0000256" key="2">
    <source>
        <dbReference type="ARBA" id="ARBA00022448"/>
    </source>
</evidence>
<feature type="domain" description="Secretin/TonB short N-terminal" evidence="8">
    <location>
        <begin position="48"/>
        <end position="96"/>
    </location>
</feature>
<evidence type="ECO:0000256" key="5">
    <source>
        <dbReference type="ARBA" id="ARBA00023136"/>
    </source>
</evidence>
<sequence length="1106" mass="122540">MDDKKKAFLWVVVLFCFNLTLSAQTISLKMNKVSVKKAMIELQSKSGYSFVYETADLNTKKEVSVNASQLEEAVKQILMGQDVSYEIKDKNIVVRKIRLQKDNGNQKKSQATGTVKDVNGEPIIGASVVEKGTTNGVITDLDGNFSLSGVSGTLVISYIGYVNKEVAVTPDKSLQVVLVEDNQTLDEVIVVGYGSVKKSNLTGAVSSVKMADIPMVTTTSVSNMLTGRVPGLVITQNSADPTGDYSVLIRGAASTGAGNSPLYVIDGFPGGNINTISPNDIESVEVLKDASATAIYGARASNGVILVNTKKGKVGKINVSVQLNTSVQTISNPYDIVSAKDYMQLSNAFFKEKWMFDNKIAPYGTKDPSTVTSSPKVAFTDDQIANARNETDWFDEVSRTGFIDNENISISGGSEQATYTFSLGHFKHKGVIINNGYEKFMGRLGTEFKLSKWLQTGVSISVSQQNSDKIEQPGGTEDPKGLIKLALSYPTYLPMRDENGEYLINPNHATYPNPVSYKDVTNTETANRYLISNFWSVKFTNDLMFRASWGLNQAFYRNNTYYPKTTYQGKLLNSSAAISEYRNNDYLLDATLTYKKKLFKNHELTAMAGYAYQKFVSENVSASNSDFITDVYNVYNLGGGGDLTKTVGSGKSVYKFLSYFGRVNYDVADKYLFTFTVRADGSDRFGADHRFGYFPSGAVAWRVSEEGFMKEQDLFSNLKLRVSVGQTGNSEIGGNSFGYYSTSGNQYVIGGRLVTGVTESQIANPKLKWETTTEFNIGIDFGLFKNRLSGTFEYYRKTISDLLDSRNLGAFYPVSSVADNLGTTLGQGWEFNLTSINVQNKKLTWTTSLNLTHFEDRWKERNPFTSLAVYQTTTDPLHVGWGYVSDGLIQPGDDVPHMPGAVVGNIKVKDLNGWLKDSSGNYILDSDGRRQLSGEPDGTVDDADKVIIYHSQPKLTFGLNNTLQYKNFDLSFFFYGEVGREKYNDTRSWFLKADRLNMGDNVLTDALNVWKHDNPAGIYPNGFDVKYASSSDFWVEKADFLRLKSLTLGYTFPKSWGKGILSNARIYVDLQNLFVLTNYSGSDPETDSYSAYPYQRTYSLGLNINF</sequence>
<evidence type="ECO:0000256" key="1">
    <source>
        <dbReference type="ARBA" id="ARBA00004571"/>
    </source>
</evidence>
<keyword evidence="3 7" id="KW-1134">Transmembrane beta strand</keyword>
<dbReference type="InterPro" id="IPR039426">
    <property type="entry name" value="TonB-dep_rcpt-like"/>
</dbReference>
<dbReference type="InterPro" id="IPR036942">
    <property type="entry name" value="Beta-barrel_TonB_sf"/>
</dbReference>
<reference evidence="10 11" key="1">
    <citation type="journal article" date="2019" name="Science, e1252229">
        <title>Invertible promoters mediate bacterial phase variation, antibiotic resistance, and host adaptation in the gut.</title>
        <authorList>
            <person name="Jiang X."/>
            <person name="Hall A.B."/>
            <person name="Arthur T.D."/>
            <person name="Plichta D.R."/>
            <person name="Covington C.T."/>
            <person name="Poyet M."/>
            <person name="Crothers J."/>
            <person name="Moses P.L."/>
            <person name="Tolonen A.C."/>
            <person name="Vlamakis H."/>
            <person name="Alm E.J."/>
            <person name="Xavier R.J."/>
        </authorList>
    </citation>
    <scope>NUCLEOTIDE SEQUENCE [LARGE SCALE GENOMIC DNA]</scope>
    <source>
        <strain evidence="11">bf_0095</strain>
    </source>
</reference>
<gene>
    <name evidence="10" type="ORF">EAJ06_06870</name>
</gene>
<dbReference type="Gene3D" id="2.40.170.20">
    <property type="entry name" value="TonB-dependent receptor, beta-barrel domain"/>
    <property type="match status" value="1"/>
</dbReference>
<dbReference type="NCBIfam" id="TIGR04056">
    <property type="entry name" value="OMP_RagA_SusC"/>
    <property type="match status" value="1"/>
</dbReference>
<protein>
    <submittedName>
        <fullName evidence="10">SusC/RagA family TonB-linked outer membrane protein</fullName>
    </submittedName>
</protein>
<proteinExistence type="inferred from homology"/>
<evidence type="ECO:0000313" key="10">
    <source>
        <dbReference type="EMBL" id="RYT81401.1"/>
    </source>
</evidence>
<dbReference type="PROSITE" id="PS52016">
    <property type="entry name" value="TONB_DEPENDENT_REC_3"/>
    <property type="match status" value="1"/>
</dbReference>
<evidence type="ECO:0000256" key="7">
    <source>
        <dbReference type="PROSITE-ProRule" id="PRU01360"/>
    </source>
</evidence>
<dbReference type="InterPro" id="IPR023996">
    <property type="entry name" value="TonB-dep_OMP_SusC/RagA"/>
</dbReference>
<keyword evidence="5 7" id="KW-0472">Membrane</keyword>
<dbReference type="SUPFAM" id="SSF49464">
    <property type="entry name" value="Carboxypeptidase regulatory domain-like"/>
    <property type="match status" value="1"/>
</dbReference>
<evidence type="ECO:0000256" key="6">
    <source>
        <dbReference type="ARBA" id="ARBA00023237"/>
    </source>
</evidence>
<keyword evidence="2 7" id="KW-0813">Transport</keyword>
<comment type="caution">
    <text evidence="10">The sequence shown here is derived from an EMBL/GenBank/DDBJ whole genome shotgun (WGS) entry which is preliminary data.</text>
</comment>
<dbReference type="RefSeq" id="WP_130069871.1">
    <property type="nucleotide sequence ID" value="NZ_RCXO01000006.1"/>
</dbReference>
<dbReference type="GO" id="GO:0009279">
    <property type="term" value="C:cell outer membrane"/>
    <property type="evidence" value="ECO:0007669"/>
    <property type="project" value="UniProtKB-SubCell"/>
</dbReference>
<keyword evidence="4 7" id="KW-0812">Transmembrane</keyword>
<dbReference type="OrthoDB" id="9768177at2"/>
<evidence type="ECO:0000313" key="11">
    <source>
        <dbReference type="Proteomes" id="UP000291191"/>
    </source>
</evidence>
<comment type="similarity">
    <text evidence="7">Belongs to the TonB-dependent receptor family.</text>
</comment>
<dbReference type="Pfam" id="PF07660">
    <property type="entry name" value="STN"/>
    <property type="match status" value="1"/>
</dbReference>
<dbReference type="Gene3D" id="2.60.40.1120">
    <property type="entry name" value="Carboxypeptidase-like, regulatory domain"/>
    <property type="match status" value="1"/>
</dbReference>
<name>A0A4Q5HI32_9BACE</name>